<organism evidence="1 2">
    <name type="scientific">Setomelanomma holmii</name>
    <dbReference type="NCBI Taxonomy" id="210430"/>
    <lineage>
        <taxon>Eukaryota</taxon>
        <taxon>Fungi</taxon>
        <taxon>Dikarya</taxon>
        <taxon>Ascomycota</taxon>
        <taxon>Pezizomycotina</taxon>
        <taxon>Dothideomycetes</taxon>
        <taxon>Pleosporomycetidae</taxon>
        <taxon>Pleosporales</taxon>
        <taxon>Pleosporineae</taxon>
        <taxon>Phaeosphaeriaceae</taxon>
        <taxon>Setomelanomma</taxon>
    </lineage>
</organism>
<accession>A0A9P4GXC8</accession>
<sequence length="357" mass="39431">MVRLPKHMYLSGPAIIQAIHRAVINKSYGGNGIADPSGFASIALPLQKRIQELIDSALQSSTRDDTIDWEDKVLNTIIASFVTSEDLGVSDDDVEYIVLLSTVVVMAYELVQVTIMEGTSTARFIISAFNEYLCEPEVCMQLAAKLEAEQRRLENACAHSTIQRAVMQLRKLMPDLLETTAVWKASMTQAQTTQNVLCDESSNSDGGVPDTVSKPVLSGAVFPRDLRIEVFLKHDCAWLFDFVESVDTCDGFTTIKTCIGLSMQVEPRFAVSEIYGIFNTVTITATNSCDKSLAGTIIVPPGYSFRVMEVEYVHEMVAIQGKTMIESDRAVLNVSNGDHIVQRRNCHRSVLIESTEC</sequence>
<proteinExistence type="predicted"/>
<comment type="caution">
    <text evidence="1">The sequence shown here is derived from an EMBL/GenBank/DDBJ whole genome shotgun (WGS) entry which is preliminary data.</text>
</comment>
<evidence type="ECO:0000313" key="2">
    <source>
        <dbReference type="Proteomes" id="UP000799777"/>
    </source>
</evidence>
<dbReference type="EMBL" id="ML978365">
    <property type="protein sequence ID" value="KAF2023240.1"/>
    <property type="molecule type" value="Genomic_DNA"/>
</dbReference>
<gene>
    <name evidence="1" type="ORF">EK21DRAFT_118947</name>
</gene>
<dbReference type="OrthoDB" id="3695514at2759"/>
<name>A0A9P4GXC8_9PLEO</name>
<dbReference type="AlphaFoldDB" id="A0A9P4GXC8"/>
<dbReference type="Proteomes" id="UP000799777">
    <property type="component" value="Unassembled WGS sequence"/>
</dbReference>
<keyword evidence="2" id="KW-1185">Reference proteome</keyword>
<evidence type="ECO:0000313" key="1">
    <source>
        <dbReference type="EMBL" id="KAF2023240.1"/>
    </source>
</evidence>
<reference evidence="1" key="1">
    <citation type="journal article" date="2020" name="Stud. Mycol.">
        <title>101 Dothideomycetes genomes: a test case for predicting lifestyles and emergence of pathogens.</title>
        <authorList>
            <person name="Haridas S."/>
            <person name="Albert R."/>
            <person name="Binder M."/>
            <person name="Bloem J."/>
            <person name="Labutti K."/>
            <person name="Salamov A."/>
            <person name="Andreopoulos B."/>
            <person name="Baker S."/>
            <person name="Barry K."/>
            <person name="Bills G."/>
            <person name="Bluhm B."/>
            <person name="Cannon C."/>
            <person name="Castanera R."/>
            <person name="Culley D."/>
            <person name="Daum C."/>
            <person name="Ezra D."/>
            <person name="Gonzalez J."/>
            <person name="Henrissat B."/>
            <person name="Kuo A."/>
            <person name="Liang C."/>
            <person name="Lipzen A."/>
            <person name="Lutzoni F."/>
            <person name="Magnuson J."/>
            <person name="Mondo S."/>
            <person name="Nolan M."/>
            <person name="Ohm R."/>
            <person name="Pangilinan J."/>
            <person name="Park H.-J."/>
            <person name="Ramirez L."/>
            <person name="Alfaro M."/>
            <person name="Sun H."/>
            <person name="Tritt A."/>
            <person name="Yoshinaga Y."/>
            <person name="Zwiers L.-H."/>
            <person name="Turgeon B."/>
            <person name="Goodwin S."/>
            <person name="Spatafora J."/>
            <person name="Crous P."/>
            <person name="Grigoriev I."/>
        </authorList>
    </citation>
    <scope>NUCLEOTIDE SEQUENCE</scope>
    <source>
        <strain evidence="1">CBS 110217</strain>
    </source>
</reference>
<protein>
    <submittedName>
        <fullName evidence="1">Uncharacterized protein</fullName>
    </submittedName>
</protein>